<evidence type="ECO:0000313" key="2">
    <source>
        <dbReference type="Proteomes" id="UP000887574"/>
    </source>
</evidence>
<reference evidence="3" key="1">
    <citation type="submission" date="2022-11" db="UniProtKB">
        <authorList>
            <consortium name="WormBaseParasite"/>
        </authorList>
    </citation>
    <scope>IDENTIFICATION</scope>
</reference>
<dbReference type="AlphaFoldDB" id="A0A915EMW8"/>
<feature type="compositionally biased region" description="Basic and acidic residues" evidence="1">
    <location>
        <begin position="587"/>
        <end position="600"/>
    </location>
</feature>
<feature type="compositionally biased region" description="Polar residues" evidence="1">
    <location>
        <begin position="183"/>
        <end position="196"/>
    </location>
</feature>
<evidence type="ECO:0000256" key="1">
    <source>
        <dbReference type="SAM" id="MobiDB-lite"/>
    </source>
</evidence>
<organism evidence="2 3">
    <name type="scientific">Ditylenchus dipsaci</name>
    <dbReference type="NCBI Taxonomy" id="166011"/>
    <lineage>
        <taxon>Eukaryota</taxon>
        <taxon>Metazoa</taxon>
        <taxon>Ecdysozoa</taxon>
        <taxon>Nematoda</taxon>
        <taxon>Chromadorea</taxon>
        <taxon>Rhabditida</taxon>
        <taxon>Tylenchina</taxon>
        <taxon>Tylenchomorpha</taxon>
        <taxon>Sphaerularioidea</taxon>
        <taxon>Anguinidae</taxon>
        <taxon>Anguininae</taxon>
        <taxon>Ditylenchus</taxon>
    </lineage>
</organism>
<proteinExistence type="predicted"/>
<dbReference type="WBParaSite" id="jg7586">
    <property type="protein sequence ID" value="jg7586"/>
    <property type="gene ID" value="jg7586"/>
</dbReference>
<protein>
    <submittedName>
        <fullName evidence="3">Uncharacterized protein</fullName>
    </submittedName>
</protein>
<dbReference type="Proteomes" id="UP000887574">
    <property type="component" value="Unplaced"/>
</dbReference>
<feature type="region of interest" description="Disordered" evidence="1">
    <location>
        <begin position="587"/>
        <end position="609"/>
    </location>
</feature>
<keyword evidence="2" id="KW-1185">Reference proteome</keyword>
<feature type="region of interest" description="Disordered" evidence="1">
    <location>
        <begin position="164"/>
        <end position="203"/>
    </location>
</feature>
<evidence type="ECO:0000313" key="3">
    <source>
        <dbReference type="WBParaSite" id="jg7586"/>
    </source>
</evidence>
<accession>A0A915EMW8</accession>
<sequence>MASIHEYLKKMYMPEIEKVLTAEQNKQFHAIVENPSSTKQQIKDGLKTFFTDIGGSAGAKFAEIEKTIDAKRAEFGATVKESEGKLSPETKELMEKSRKIKEDMTLTHQQEREQFETLFNGASDKIKNELKSLGVPSNLNLDLLIKTKLVMNVNSESSSNYARAKPRVFNYPPPPSSVSSSSRLSVNNQRNENCDGSSISSSASASFTSASSISSGKSKPIELTCFLCKNIFVEAKTIQQESIRASQRRPKPLDFRQPKFEHKVSASADHSAMDGRRYSQQTTQLFTNSDDGQSNKSSVKFQRVSNLRRSFNRLKQKIGSSSNECSQSSFSTFFDKNESRRSDAGDDLDQPLEESSRPMEVYNACSSVSSGYRSLTSPTQHDSMQRRHKNDMLHNLQVYVLSTVNGDDLKHIISQAFVSNIDNVELAELPEASSLKSPSIKPQQQTDILQSIQQSDKPQPSVLPVCTNVSFKLISLKNNISSGTPDKISKDKMAKNQGERLARLLNTNLMEVAASELASKIPTLFSCITPLQANQSISIAKLRARQRQQMRPSSTGSMISISEEIQDQPIPTKVLQNVQSSAGKLNIKEKAGQLSAKKESASSSQCSLM</sequence>
<name>A0A915EMW8_9BILA</name>
<feature type="region of interest" description="Disordered" evidence="1">
    <location>
        <begin position="336"/>
        <end position="357"/>
    </location>
</feature>